<dbReference type="Gene3D" id="1.10.110.10">
    <property type="entry name" value="Plant lipid-transfer and hydrophobic proteins"/>
    <property type="match status" value="1"/>
</dbReference>
<feature type="chain" id="PRO_5018186836" evidence="2">
    <location>
        <begin position="31"/>
        <end position="106"/>
    </location>
</feature>
<keyword evidence="2" id="KW-0732">Signal</keyword>
<evidence type="ECO:0000259" key="3">
    <source>
        <dbReference type="Pfam" id="PF00234"/>
    </source>
</evidence>
<dbReference type="PANTHER" id="PTHR33076">
    <property type="entry name" value="NON-SPECIFIC LIPID-TRANSFER PROTEIN 2-RELATED"/>
    <property type="match status" value="1"/>
</dbReference>
<sequence length="106" mass="11048">MALLMNDNKKTTQAVVLAMAMALLLASASAMTCGQVGSALAPCIPYATGRASGLPSKCCSGVRSLNMATIIDRRHPCRVRQEPRQERQHAPVSSAAPVVAKIQSGG</sequence>
<feature type="region of interest" description="Disordered" evidence="1">
    <location>
        <begin position="81"/>
        <end position="106"/>
    </location>
</feature>
<dbReference type="GO" id="GO:0008289">
    <property type="term" value="F:lipid binding"/>
    <property type="evidence" value="ECO:0007669"/>
    <property type="project" value="InterPro"/>
</dbReference>
<dbReference type="InterPro" id="IPR016140">
    <property type="entry name" value="Bifunc_inhib/LTP/seed_store"/>
</dbReference>
<dbReference type="InterPro" id="IPR000528">
    <property type="entry name" value="Plant_nsLTP"/>
</dbReference>
<dbReference type="InterPro" id="IPR036312">
    <property type="entry name" value="Bifun_inhib/LTP/seed_sf"/>
</dbReference>
<name>A0A3L6FLA1_MAIZE</name>
<proteinExistence type="predicted"/>
<organism evidence="4">
    <name type="scientific">Zea mays</name>
    <name type="common">Maize</name>
    <dbReference type="NCBI Taxonomy" id="4577"/>
    <lineage>
        <taxon>Eukaryota</taxon>
        <taxon>Viridiplantae</taxon>
        <taxon>Streptophyta</taxon>
        <taxon>Embryophyta</taxon>
        <taxon>Tracheophyta</taxon>
        <taxon>Spermatophyta</taxon>
        <taxon>Magnoliopsida</taxon>
        <taxon>Liliopsida</taxon>
        <taxon>Poales</taxon>
        <taxon>Poaceae</taxon>
        <taxon>PACMAD clade</taxon>
        <taxon>Panicoideae</taxon>
        <taxon>Andropogonodae</taxon>
        <taxon>Andropogoneae</taxon>
        <taxon>Tripsacinae</taxon>
        <taxon>Zea</taxon>
    </lineage>
</organism>
<dbReference type="SUPFAM" id="SSF47699">
    <property type="entry name" value="Bifunctional inhibitor/lipid-transfer protein/seed storage 2S albumin"/>
    <property type="match status" value="1"/>
</dbReference>
<dbReference type="EMBL" id="NCVQ01000004">
    <property type="protein sequence ID" value="PWZ32477.1"/>
    <property type="molecule type" value="Genomic_DNA"/>
</dbReference>
<evidence type="ECO:0000313" key="4">
    <source>
        <dbReference type="EMBL" id="PWZ32477.1"/>
    </source>
</evidence>
<comment type="caution">
    <text evidence="4">The sequence shown here is derived from an EMBL/GenBank/DDBJ whole genome shotgun (WGS) entry which is preliminary data.</text>
</comment>
<feature type="compositionally biased region" description="Low complexity" evidence="1">
    <location>
        <begin position="90"/>
        <end position="100"/>
    </location>
</feature>
<dbReference type="GO" id="GO:0006869">
    <property type="term" value="P:lipid transport"/>
    <property type="evidence" value="ECO:0007669"/>
    <property type="project" value="InterPro"/>
</dbReference>
<accession>A0A3L6FLA1</accession>
<gene>
    <name evidence="4" type="primary">NLTP_3</name>
    <name evidence="4" type="ORF">Zm00014a_019944</name>
</gene>
<reference evidence="4" key="1">
    <citation type="journal article" date="2018" name="Nat. Genet.">
        <title>Extensive intraspecific gene order and gene structural variations between Mo17 and other maize genomes.</title>
        <authorList>
            <person name="Sun S."/>
            <person name="Zhou Y."/>
            <person name="Chen J."/>
            <person name="Shi J."/>
            <person name="Zhao H."/>
            <person name="Zhao H."/>
            <person name="Song W."/>
            <person name="Zhang M."/>
            <person name="Cui Y."/>
            <person name="Dong X."/>
            <person name="Liu H."/>
            <person name="Ma X."/>
            <person name="Jiao Y."/>
            <person name="Wang B."/>
            <person name="Wei X."/>
            <person name="Stein J.C."/>
            <person name="Glaubitz J.C."/>
            <person name="Lu F."/>
            <person name="Yu G."/>
            <person name="Liang C."/>
            <person name="Fengler K."/>
            <person name="Li B."/>
            <person name="Rafalski A."/>
            <person name="Schnable P.S."/>
            <person name="Ware D.H."/>
            <person name="Buckler E.S."/>
            <person name="Lai J."/>
        </authorList>
    </citation>
    <scope>NUCLEOTIDE SEQUENCE [LARGE SCALE GENOMIC DNA]</scope>
    <source>
        <tissue evidence="4">Seedling</tissue>
    </source>
</reference>
<dbReference type="PRINTS" id="PR00382">
    <property type="entry name" value="LIPIDTRNSFER"/>
</dbReference>
<evidence type="ECO:0000256" key="2">
    <source>
        <dbReference type="SAM" id="SignalP"/>
    </source>
</evidence>
<dbReference type="Pfam" id="PF00234">
    <property type="entry name" value="Tryp_alpha_amyl"/>
    <property type="match status" value="1"/>
</dbReference>
<feature type="signal peptide" evidence="2">
    <location>
        <begin position="1"/>
        <end position="30"/>
    </location>
</feature>
<evidence type="ECO:0000256" key="1">
    <source>
        <dbReference type="SAM" id="MobiDB-lite"/>
    </source>
</evidence>
<protein>
    <submittedName>
        <fullName evidence="4">Non-specific lipid-transfer protein</fullName>
    </submittedName>
</protein>
<dbReference type="ExpressionAtlas" id="A0A3L6FLA1">
    <property type="expression patterns" value="baseline and differential"/>
</dbReference>
<feature type="domain" description="Bifunctional inhibitor/plant lipid transfer protein/seed storage helical" evidence="3">
    <location>
        <begin position="33"/>
        <end position="78"/>
    </location>
</feature>
<dbReference type="Proteomes" id="UP000251960">
    <property type="component" value="Chromosome 3"/>
</dbReference>
<dbReference type="AlphaFoldDB" id="A0A3L6FLA1"/>